<feature type="non-terminal residue" evidence="10">
    <location>
        <position position="1"/>
    </location>
</feature>
<evidence type="ECO:0000256" key="2">
    <source>
        <dbReference type="ARBA" id="ARBA00007681"/>
    </source>
</evidence>
<evidence type="ECO:0000256" key="9">
    <source>
        <dbReference type="SAM" id="Coils"/>
    </source>
</evidence>
<gene>
    <name evidence="10" type="ORF">S12H4_45212</name>
</gene>
<organism evidence="10">
    <name type="scientific">marine sediment metagenome</name>
    <dbReference type="NCBI Taxonomy" id="412755"/>
    <lineage>
        <taxon>unclassified sequences</taxon>
        <taxon>metagenomes</taxon>
        <taxon>ecological metagenomes</taxon>
    </lineage>
</organism>
<proteinExistence type="inferred from homology"/>
<evidence type="ECO:0000256" key="5">
    <source>
        <dbReference type="ARBA" id="ARBA00023065"/>
    </source>
</evidence>
<keyword evidence="9" id="KW-0175">Coiled coil</keyword>
<dbReference type="AlphaFoldDB" id="X1VIG5"/>
<dbReference type="Pfam" id="PF00231">
    <property type="entry name" value="ATP-synt"/>
    <property type="match status" value="1"/>
</dbReference>
<sequence>YRGFIESMASENASRLTAMQKAEENIEERLDNLNAQFNRQRQNAITEELLDIVAGFEALAKV</sequence>
<keyword evidence="3" id="KW-0813">Transport</keyword>
<comment type="similarity">
    <text evidence="2">Belongs to the ATPase gamma chain family.</text>
</comment>
<evidence type="ECO:0000256" key="6">
    <source>
        <dbReference type="ARBA" id="ARBA00023136"/>
    </source>
</evidence>
<keyword evidence="5" id="KW-0406">Ion transport</keyword>
<feature type="coiled-coil region" evidence="9">
    <location>
        <begin position="16"/>
        <end position="43"/>
    </location>
</feature>
<keyword evidence="6" id="KW-0472">Membrane</keyword>
<keyword evidence="8" id="KW-0066">ATP synthesis</keyword>
<dbReference type="GO" id="GO:0045259">
    <property type="term" value="C:proton-transporting ATP synthase complex"/>
    <property type="evidence" value="ECO:0007669"/>
    <property type="project" value="UniProtKB-KW"/>
</dbReference>
<dbReference type="PANTHER" id="PTHR11693:SF22">
    <property type="entry name" value="ATP SYNTHASE SUBUNIT GAMMA, MITOCHONDRIAL"/>
    <property type="match status" value="1"/>
</dbReference>
<dbReference type="InterPro" id="IPR000131">
    <property type="entry name" value="ATP_synth_F1_gsu"/>
</dbReference>
<comment type="subcellular location">
    <subcellularLocation>
        <location evidence="1">Membrane</location>
        <topology evidence="1">Peripheral membrane protein</topology>
    </subcellularLocation>
</comment>
<evidence type="ECO:0000256" key="3">
    <source>
        <dbReference type="ARBA" id="ARBA00022448"/>
    </source>
</evidence>
<name>X1VIG5_9ZZZZ</name>
<dbReference type="SUPFAM" id="SSF52943">
    <property type="entry name" value="ATP synthase (F1-ATPase), gamma subunit"/>
    <property type="match status" value="1"/>
</dbReference>
<reference evidence="10" key="1">
    <citation type="journal article" date="2014" name="Front. Microbiol.">
        <title>High frequency of phylogenetically diverse reductive dehalogenase-homologous genes in deep subseafloor sedimentary metagenomes.</title>
        <authorList>
            <person name="Kawai M."/>
            <person name="Futagami T."/>
            <person name="Toyoda A."/>
            <person name="Takaki Y."/>
            <person name="Nishi S."/>
            <person name="Hori S."/>
            <person name="Arai W."/>
            <person name="Tsubouchi T."/>
            <person name="Morono Y."/>
            <person name="Uchiyama I."/>
            <person name="Ito T."/>
            <person name="Fujiyama A."/>
            <person name="Inagaki F."/>
            <person name="Takami H."/>
        </authorList>
    </citation>
    <scope>NUCLEOTIDE SEQUENCE</scope>
    <source>
        <strain evidence="10">Expedition CK06-06</strain>
    </source>
</reference>
<comment type="caution">
    <text evidence="10">The sequence shown here is derived from an EMBL/GenBank/DDBJ whole genome shotgun (WGS) entry which is preliminary data.</text>
</comment>
<dbReference type="EMBL" id="BARW01027932">
    <property type="protein sequence ID" value="GAJ07380.1"/>
    <property type="molecule type" value="Genomic_DNA"/>
</dbReference>
<evidence type="ECO:0000256" key="4">
    <source>
        <dbReference type="ARBA" id="ARBA00022781"/>
    </source>
</evidence>
<dbReference type="PANTHER" id="PTHR11693">
    <property type="entry name" value="ATP SYNTHASE GAMMA CHAIN"/>
    <property type="match status" value="1"/>
</dbReference>
<dbReference type="Gene3D" id="1.10.287.80">
    <property type="entry name" value="ATP synthase, gamma subunit, helix hairpin domain"/>
    <property type="match status" value="1"/>
</dbReference>
<protein>
    <recommendedName>
        <fullName evidence="11">F0F1 ATP synthase subunit gamma</fullName>
    </recommendedName>
</protein>
<keyword evidence="7" id="KW-0139">CF(1)</keyword>
<dbReference type="PRINTS" id="PR00126">
    <property type="entry name" value="ATPASEGAMMA"/>
</dbReference>
<accession>X1VIG5</accession>
<evidence type="ECO:0000313" key="10">
    <source>
        <dbReference type="EMBL" id="GAJ07380.1"/>
    </source>
</evidence>
<evidence type="ECO:0000256" key="8">
    <source>
        <dbReference type="ARBA" id="ARBA00023310"/>
    </source>
</evidence>
<keyword evidence="4" id="KW-0375">Hydrogen ion transport</keyword>
<dbReference type="GO" id="GO:0046933">
    <property type="term" value="F:proton-transporting ATP synthase activity, rotational mechanism"/>
    <property type="evidence" value="ECO:0007669"/>
    <property type="project" value="InterPro"/>
</dbReference>
<dbReference type="InterPro" id="IPR035968">
    <property type="entry name" value="ATP_synth_F1_ATPase_gsu"/>
</dbReference>
<evidence type="ECO:0000256" key="1">
    <source>
        <dbReference type="ARBA" id="ARBA00004170"/>
    </source>
</evidence>
<evidence type="ECO:0008006" key="11">
    <source>
        <dbReference type="Google" id="ProtNLM"/>
    </source>
</evidence>
<evidence type="ECO:0000256" key="7">
    <source>
        <dbReference type="ARBA" id="ARBA00023196"/>
    </source>
</evidence>